<dbReference type="EMBL" id="JAJITD010000020">
    <property type="protein sequence ID" value="MCC8396681.1"/>
    <property type="molecule type" value="Genomic_DNA"/>
</dbReference>
<dbReference type="PANTHER" id="PTHR33164">
    <property type="entry name" value="TRANSCRIPTIONAL REGULATOR, MARR FAMILY"/>
    <property type="match status" value="1"/>
</dbReference>
<dbReference type="PANTHER" id="PTHR33164:SF64">
    <property type="entry name" value="TRANSCRIPTIONAL REGULATOR SLYA"/>
    <property type="match status" value="1"/>
</dbReference>
<evidence type="ECO:0000313" key="6">
    <source>
        <dbReference type="EMBL" id="MCC8396681.1"/>
    </source>
</evidence>
<evidence type="ECO:0000313" key="7">
    <source>
        <dbReference type="Proteomes" id="UP001431019"/>
    </source>
</evidence>
<keyword evidence="2" id="KW-0238">DNA-binding</keyword>
<protein>
    <submittedName>
        <fullName evidence="6">MarR family transcriptional regulator</fullName>
    </submittedName>
</protein>
<dbReference type="SUPFAM" id="SSF46785">
    <property type="entry name" value="Winged helix' DNA-binding domain"/>
    <property type="match status" value="1"/>
</dbReference>
<keyword evidence="3" id="KW-0804">Transcription</keyword>
<dbReference type="Pfam" id="PF01047">
    <property type="entry name" value="MarR"/>
    <property type="match status" value="1"/>
</dbReference>
<comment type="caution">
    <text evidence="6">The sequence shown here is derived from an EMBL/GenBank/DDBJ whole genome shotgun (WGS) entry which is preliminary data.</text>
</comment>
<gene>
    <name evidence="6" type="ORF">LJ656_29240</name>
</gene>
<evidence type="ECO:0000256" key="3">
    <source>
        <dbReference type="ARBA" id="ARBA00023163"/>
    </source>
</evidence>
<evidence type="ECO:0000259" key="5">
    <source>
        <dbReference type="PROSITE" id="PS50995"/>
    </source>
</evidence>
<dbReference type="InterPro" id="IPR039422">
    <property type="entry name" value="MarR/SlyA-like"/>
</dbReference>
<feature type="domain" description="HTH marR-type" evidence="5">
    <location>
        <begin position="8"/>
        <end position="141"/>
    </location>
</feature>
<dbReference type="RefSeq" id="WP_230512973.1">
    <property type="nucleotide sequence ID" value="NZ_JAJITD010000020.1"/>
</dbReference>
<dbReference type="Gene3D" id="1.10.10.10">
    <property type="entry name" value="Winged helix-like DNA-binding domain superfamily/Winged helix DNA-binding domain"/>
    <property type="match status" value="1"/>
</dbReference>
<accession>A0ABS8K3G6</accession>
<feature type="compositionally biased region" description="Basic residues" evidence="4">
    <location>
        <begin position="175"/>
        <end position="185"/>
    </location>
</feature>
<dbReference type="InterPro" id="IPR036390">
    <property type="entry name" value="WH_DNA-bd_sf"/>
</dbReference>
<keyword evidence="7" id="KW-1185">Reference proteome</keyword>
<dbReference type="PROSITE" id="PS50995">
    <property type="entry name" value="HTH_MARR_2"/>
    <property type="match status" value="1"/>
</dbReference>
<evidence type="ECO:0000256" key="2">
    <source>
        <dbReference type="ARBA" id="ARBA00023125"/>
    </source>
</evidence>
<dbReference type="Proteomes" id="UP001431019">
    <property type="component" value="Unassembled WGS sequence"/>
</dbReference>
<dbReference type="PRINTS" id="PR00598">
    <property type="entry name" value="HTHMARR"/>
</dbReference>
<feature type="region of interest" description="Disordered" evidence="4">
    <location>
        <begin position="147"/>
        <end position="195"/>
    </location>
</feature>
<evidence type="ECO:0000256" key="4">
    <source>
        <dbReference type="SAM" id="MobiDB-lite"/>
    </source>
</evidence>
<feature type="compositionally biased region" description="Low complexity" evidence="4">
    <location>
        <begin position="147"/>
        <end position="158"/>
    </location>
</feature>
<keyword evidence="1" id="KW-0805">Transcription regulation</keyword>
<dbReference type="SMART" id="SM00347">
    <property type="entry name" value="HTH_MARR"/>
    <property type="match status" value="1"/>
</dbReference>
<name>A0ABS8K3G6_9BURK</name>
<dbReference type="InterPro" id="IPR000835">
    <property type="entry name" value="HTH_MarR-typ"/>
</dbReference>
<dbReference type="InterPro" id="IPR036388">
    <property type="entry name" value="WH-like_DNA-bd_sf"/>
</dbReference>
<reference evidence="6 7" key="1">
    <citation type="submission" date="2021-11" db="EMBL/GenBank/DDBJ databases">
        <authorList>
            <person name="Oh E.-T."/>
            <person name="Kim S.-B."/>
        </authorList>
    </citation>
    <scope>NUCLEOTIDE SEQUENCE [LARGE SCALE GENOMIC DNA]</scope>
    <source>
        <strain evidence="6 7">MMS20-SJTR3</strain>
    </source>
</reference>
<organism evidence="6 7">
    <name type="scientific">Paraburkholderia sejongensis</name>
    <dbReference type="NCBI Taxonomy" id="2886946"/>
    <lineage>
        <taxon>Bacteria</taxon>
        <taxon>Pseudomonadati</taxon>
        <taxon>Pseudomonadota</taxon>
        <taxon>Betaproteobacteria</taxon>
        <taxon>Burkholderiales</taxon>
        <taxon>Burkholderiaceae</taxon>
        <taxon>Paraburkholderia</taxon>
    </lineage>
</organism>
<proteinExistence type="predicted"/>
<evidence type="ECO:0000256" key="1">
    <source>
        <dbReference type="ARBA" id="ARBA00023015"/>
    </source>
</evidence>
<sequence>MSNLDALRLTVSSTLVVAARKWRRTSHGVLATFNVSEACATPLLTASRLGSAVRQVTLADHIGIEGPSLVRLLDQLCAAGLMRREEDPDDRRAKTVALTDEGRAVTAKMEEELVTLRAQALKGVSRDDLEAALRVLGAFTVDAAEQAAAPSANQADQANHGNRPQPTSPTAVPVKPRKPTKRRARAAAPHHAESA</sequence>